<gene>
    <name evidence="3" type="ORF">HMPREF9470_00453</name>
</gene>
<evidence type="ECO:0000313" key="3">
    <source>
        <dbReference type="EMBL" id="KMW11166.1"/>
    </source>
</evidence>
<feature type="region of interest" description="Disordered" evidence="1">
    <location>
        <begin position="106"/>
        <end position="147"/>
    </location>
</feature>
<sequence>MLLGGNRKDGAAGHGMPGGGDRGSSMIYVVLFVTLLTVFSCGYMTISKFNMQSTLNSRKYMEAQLTAKTIHRTFCESVGGGESDVMNSIWQCFESDRDMVREEYEEMMADEEENEDAAEDDAVEDDAAEEDAAEKEAVEDSAENVDERVEAAADGEADGSHDHIDGRWERYLYHALGNKEYVMKGTSGQPDEDVSVDITVKAKPLARSANVSTKVVCNGYTFSLKADIVFDHSDGAVIDRGSMYRRSRGERVYLDGNGVYRYYEEGDE</sequence>
<dbReference type="GeneID" id="93163006"/>
<keyword evidence="2" id="KW-0812">Transmembrane</keyword>
<feature type="transmembrane region" description="Helical" evidence="2">
    <location>
        <begin position="26"/>
        <end position="46"/>
    </location>
</feature>
<evidence type="ECO:0000313" key="4">
    <source>
        <dbReference type="Proteomes" id="UP000037392"/>
    </source>
</evidence>
<proteinExistence type="predicted"/>
<evidence type="ECO:0000256" key="1">
    <source>
        <dbReference type="SAM" id="MobiDB-lite"/>
    </source>
</evidence>
<accession>A0A0J9BG08</accession>
<evidence type="ECO:0000256" key="2">
    <source>
        <dbReference type="SAM" id="Phobius"/>
    </source>
</evidence>
<dbReference type="EMBL" id="ADLK01000056">
    <property type="protein sequence ID" value="KMW11166.1"/>
    <property type="molecule type" value="Genomic_DNA"/>
</dbReference>
<keyword evidence="2" id="KW-1133">Transmembrane helix</keyword>
<name>A0A0J9BG08_9FIRM</name>
<dbReference type="RefSeq" id="WP_334291741.1">
    <property type="nucleotide sequence ID" value="NZ_KQ235875.1"/>
</dbReference>
<dbReference type="AlphaFoldDB" id="A0A0J9BG08"/>
<protein>
    <submittedName>
        <fullName evidence="3">Uncharacterized protein</fullName>
    </submittedName>
</protein>
<comment type="caution">
    <text evidence="3">The sequence shown here is derived from an EMBL/GenBank/DDBJ whole genome shotgun (WGS) entry which is preliminary data.</text>
</comment>
<feature type="compositionally biased region" description="Acidic residues" evidence="1">
    <location>
        <begin position="106"/>
        <end position="144"/>
    </location>
</feature>
<keyword evidence="2" id="KW-0472">Membrane</keyword>
<dbReference type="PATRIC" id="fig|742734.4.peg.483"/>
<dbReference type="Proteomes" id="UP000037392">
    <property type="component" value="Unassembled WGS sequence"/>
</dbReference>
<reference evidence="3 4" key="1">
    <citation type="submission" date="2011-04" db="EMBL/GenBank/DDBJ databases">
        <title>The Genome Sequence of Clostridium citroniae WAL-19142.</title>
        <authorList>
            <consortium name="The Broad Institute Genome Sequencing Platform"/>
            <person name="Earl A."/>
            <person name="Ward D."/>
            <person name="Feldgarden M."/>
            <person name="Gevers D."/>
            <person name="Warren Y.A."/>
            <person name="Tyrrell K.L."/>
            <person name="Citron D.M."/>
            <person name="Goldstein E.J."/>
            <person name="Daigneault M."/>
            <person name="Allen-Vercoe E."/>
            <person name="Young S.K."/>
            <person name="Zeng Q."/>
            <person name="Gargeya S."/>
            <person name="Fitzgerald M."/>
            <person name="Haas B."/>
            <person name="Abouelleil A."/>
            <person name="Alvarado L."/>
            <person name="Arachchi H.M."/>
            <person name="Berlin A."/>
            <person name="Brown A."/>
            <person name="Chapman S.B."/>
            <person name="Chen Z."/>
            <person name="Dunbar C."/>
            <person name="Freedman E."/>
            <person name="Gearin G."/>
            <person name="Gellesch M."/>
            <person name="Goldberg J."/>
            <person name="Griggs A."/>
            <person name="Gujja S."/>
            <person name="Heilman E.R."/>
            <person name="Heiman D."/>
            <person name="Howarth C."/>
            <person name="Larson L."/>
            <person name="Lui A."/>
            <person name="MacDonald P.J."/>
            <person name="Mehta T."/>
            <person name="Montmayeur A."/>
            <person name="Murphy C."/>
            <person name="Neiman D."/>
            <person name="Pearson M."/>
            <person name="Priest M."/>
            <person name="Roberts A."/>
            <person name="Saif S."/>
            <person name="Shea T."/>
            <person name="Shenoy N."/>
            <person name="Sisk P."/>
            <person name="Stolte C."/>
            <person name="Sykes S."/>
            <person name="White J."/>
            <person name="Yandava C."/>
            <person name="Wortman J."/>
            <person name="Nusbaum C."/>
            <person name="Birren B."/>
        </authorList>
    </citation>
    <scope>NUCLEOTIDE SEQUENCE [LARGE SCALE GENOMIC DNA]</scope>
    <source>
        <strain evidence="3 4">WAL-19142</strain>
    </source>
</reference>
<organism evidence="3 4">
    <name type="scientific">[Clostridium] citroniae WAL-19142</name>
    <dbReference type="NCBI Taxonomy" id="742734"/>
    <lineage>
        <taxon>Bacteria</taxon>
        <taxon>Bacillati</taxon>
        <taxon>Bacillota</taxon>
        <taxon>Clostridia</taxon>
        <taxon>Lachnospirales</taxon>
        <taxon>Lachnospiraceae</taxon>
        <taxon>Enterocloster</taxon>
    </lineage>
</organism>